<feature type="region of interest" description="Disordered" evidence="6">
    <location>
        <begin position="37"/>
        <end position="87"/>
    </location>
</feature>
<comment type="subcellular location">
    <subcellularLocation>
        <location evidence="1">Membrane</location>
    </subcellularLocation>
</comment>
<dbReference type="SMART" id="SM00303">
    <property type="entry name" value="GPS"/>
    <property type="match status" value="1"/>
</dbReference>
<feature type="region of interest" description="Disordered" evidence="6">
    <location>
        <begin position="1495"/>
        <end position="1517"/>
    </location>
</feature>
<dbReference type="GeneID" id="68093150"/>
<dbReference type="EMBL" id="PYSW02000010">
    <property type="protein sequence ID" value="KAG2388524.1"/>
    <property type="molecule type" value="Genomic_DNA"/>
</dbReference>
<accession>A0AA88KNX9</accession>
<evidence type="ECO:0000256" key="7">
    <source>
        <dbReference type="SAM" id="Phobius"/>
    </source>
</evidence>
<proteinExistence type="predicted"/>
<evidence type="ECO:0000256" key="3">
    <source>
        <dbReference type="ARBA" id="ARBA00022989"/>
    </source>
</evidence>
<evidence type="ECO:0000313" key="10">
    <source>
        <dbReference type="Proteomes" id="UP000816034"/>
    </source>
</evidence>
<gene>
    <name evidence="9" type="ORF">C9374_000688</name>
</gene>
<feature type="domain" description="GAIN-B" evidence="8">
    <location>
        <begin position="784"/>
        <end position="970"/>
    </location>
</feature>
<dbReference type="RefSeq" id="XP_044552516.1">
    <property type="nucleotide sequence ID" value="XM_044696788.1"/>
</dbReference>
<evidence type="ECO:0000259" key="8">
    <source>
        <dbReference type="PROSITE" id="PS50221"/>
    </source>
</evidence>
<reference evidence="9 10" key="1">
    <citation type="journal article" date="2018" name="BMC Genomics">
        <title>The genome of Naegleria lovaniensis, the basis for a comparative approach to unravel pathogenicity factors of the human pathogenic amoeba N. fowleri.</title>
        <authorList>
            <person name="Liechti N."/>
            <person name="Schurch N."/>
            <person name="Bruggmann R."/>
            <person name="Wittwer M."/>
        </authorList>
    </citation>
    <scope>NUCLEOTIDE SEQUENCE [LARGE SCALE GENOMIC DNA]</scope>
    <source>
        <strain evidence="9 10">ATCC 30569</strain>
    </source>
</reference>
<evidence type="ECO:0000256" key="6">
    <source>
        <dbReference type="SAM" id="MobiDB-lite"/>
    </source>
</evidence>
<protein>
    <recommendedName>
        <fullName evidence="8">GAIN-B domain-containing protein</fullName>
    </recommendedName>
</protein>
<evidence type="ECO:0000313" key="9">
    <source>
        <dbReference type="EMBL" id="KAG2388524.1"/>
    </source>
</evidence>
<evidence type="ECO:0000256" key="4">
    <source>
        <dbReference type="ARBA" id="ARBA00023136"/>
    </source>
</evidence>
<keyword evidence="10" id="KW-1185">Reference proteome</keyword>
<evidence type="ECO:0000256" key="5">
    <source>
        <dbReference type="ARBA" id="ARBA00023157"/>
    </source>
</evidence>
<feature type="compositionally biased region" description="Low complexity" evidence="6">
    <location>
        <begin position="68"/>
        <end position="84"/>
    </location>
</feature>
<feature type="compositionally biased region" description="Polar residues" evidence="6">
    <location>
        <begin position="1860"/>
        <end position="1881"/>
    </location>
</feature>
<organism evidence="9 10">
    <name type="scientific">Naegleria lovaniensis</name>
    <name type="common">Amoeba</name>
    <dbReference type="NCBI Taxonomy" id="51637"/>
    <lineage>
        <taxon>Eukaryota</taxon>
        <taxon>Discoba</taxon>
        <taxon>Heterolobosea</taxon>
        <taxon>Tetramitia</taxon>
        <taxon>Eutetramitia</taxon>
        <taxon>Vahlkampfiidae</taxon>
        <taxon>Naegleria</taxon>
    </lineage>
</organism>
<feature type="region of interest" description="Disordered" evidence="6">
    <location>
        <begin position="1792"/>
        <end position="1831"/>
    </location>
</feature>
<evidence type="ECO:0000256" key="2">
    <source>
        <dbReference type="ARBA" id="ARBA00022692"/>
    </source>
</evidence>
<feature type="transmembrane region" description="Helical" evidence="7">
    <location>
        <begin position="983"/>
        <end position="1007"/>
    </location>
</feature>
<dbReference type="InterPro" id="IPR046338">
    <property type="entry name" value="GAIN_dom_sf"/>
</dbReference>
<comment type="caution">
    <text evidence="9">The sequence shown here is derived from an EMBL/GenBank/DDBJ whole genome shotgun (WGS) entry which is preliminary data.</text>
</comment>
<feature type="compositionally biased region" description="Polar residues" evidence="6">
    <location>
        <begin position="2065"/>
        <end position="2079"/>
    </location>
</feature>
<name>A0AA88KNX9_NAELO</name>
<feature type="region of interest" description="Disordered" evidence="6">
    <location>
        <begin position="1312"/>
        <end position="1337"/>
    </location>
</feature>
<dbReference type="PROSITE" id="PS50221">
    <property type="entry name" value="GAIN_B"/>
    <property type="match status" value="1"/>
</dbReference>
<keyword evidence="5" id="KW-1015">Disulfide bond</keyword>
<evidence type="ECO:0000256" key="1">
    <source>
        <dbReference type="ARBA" id="ARBA00004370"/>
    </source>
</evidence>
<feature type="transmembrane region" description="Helical" evidence="7">
    <location>
        <begin position="1165"/>
        <end position="1187"/>
    </location>
</feature>
<feature type="transmembrane region" description="Helical" evidence="7">
    <location>
        <begin position="1199"/>
        <end position="1226"/>
    </location>
</feature>
<dbReference type="GO" id="GO:0016020">
    <property type="term" value="C:membrane"/>
    <property type="evidence" value="ECO:0007669"/>
    <property type="project" value="UniProtKB-SubCell"/>
</dbReference>
<feature type="compositionally biased region" description="Basic and acidic residues" evidence="6">
    <location>
        <begin position="1495"/>
        <end position="1512"/>
    </location>
</feature>
<feature type="region of interest" description="Disordered" evidence="6">
    <location>
        <begin position="1541"/>
        <end position="1567"/>
    </location>
</feature>
<dbReference type="InterPro" id="IPR057244">
    <property type="entry name" value="GAIN_B"/>
</dbReference>
<feature type="compositionally biased region" description="Basic and acidic residues" evidence="6">
    <location>
        <begin position="1541"/>
        <end position="1561"/>
    </location>
</feature>
<keyword evidence="4 7" id="KW-0472">Membrane</keyword>
<feature type="compositionally biased region" description="Low complexity" evidence="6">
    <location>
        <begin position="1809"/>
        <end position="1831"/>
    </location>
</feature>
<dbReference type="Proteomes" id="UP000816034">
    <property type="component" value="Unassembled WGS sequence"/>
</dbReference>
<keyword evidence="3 7" id="KW-1133">Transmembrane helix</keyword>
<dbReference type="Pfam" id="PF01825">
    <property type="entry name" value="GPS"/>
    <property type="match status" value="1"/>
</dbReference>
<dbReference type="InterPro" id="IPR000203">
    <property type="entry name" value="GPS"/>
</dbReference>
<feature type="compositionally biased region" description="Polar residues" evidence="6">
    <location>
        <begin position="52"/>
        <end position="61"/>
    </location>
</feature>
<feature type="region of interest" description="Disordered" evidence="6">
    <location>
        <begin position="2042"/>
        <end position="2079"/>
    </location>
</feature>
<feature type="compositionally biased region" description="Polar residues" evidence="6">
    <location>
        <begin position="1795"/>
        <end position="1808"/>
    </location>
</feature>
<dbReference type="Gene3D" id="2.60.220.50">
    <property type="match status" value="1"/>
</dbReference>
<feature type="region of interest" description="Disordered" evidence="6">
    <location>
        <begin position="1849"/>
        <end position="1881"/>
    </location>
</feature>
<sequence>MTQLFGSVESAGRIQGAESRPFLPLIITQNHFQSSKNIHHDISSSSSSSSSTLNAFPQQHARSPLRPSTHSTTTTTTTTTTTHSEQASTISFSIPSSLTLYSNTPLQIPILLQSTSHSNTKFEYSWKITCCYDGNMMKTTGNMMKTTGNMMKTLVSDQVLVLKSGSSSFIALTEYDSEVIGNFTQFHRRNQRTSTDSLLIQTTNSNSSSIGFLIHLDITGRGDFNVINYQLSKTIDVNFQLLGAHASIKGENQEIIIREGSNTNVTVTPILQNYDRLLKNIEKNFIQCQWTCQYMTTNSQISSYKNCSNFTSFNTFSNSNCQPISLSADKIEEGILTNIDHFLIGITYRYKNLYYIESEQYKITLIPLAFNDSSPTLLSLESNIDMLQYHPPNTPAVLYPVFTQLVYNISQIKTLIFSWENEQTGEFYPFRNLTLSSLQPNTLYSMKCRVGYVGKPALQSTMRFTFRTSNSISKPNFNILTYATVEAFTTRVQVSGNLGNSSRSTNETLCFTQVLAETATYGNVSLTNGGFLCLASSTDSILTLRLPLRRVTSYDTIKLYFMVTDGISTEIVTLTSPSSYSVITNVVEYDKFSQLLLNVFNSQSSSTYENDKPLFPSQLLVAAYMMNDFYTFYGDTIVLSSSDYAIIASTYSTLLTHLGSYCNQQEDSFSENVKCLRFFGAMFTASKLTSTFSEYSSLQHYSTTSSFIFGEIQKFLYNLSVRFYGTILSDYMLNVYWNQVGEKYTGVFFEYIQQAYQAISPTIVSVTFYNNLVVEMNSSTISDSSFKLSQYIINSTDNLSTFSTSFSFMSRVKLDSFMTSTKFSLQDSIQVQLPELSNILKFYSNSDTFIISLQITPSNNNTDSPFENVKVSSKKLQFQIIDPQTNSKIPLVNLTSPIVLKLPILSGVLTDFNATLNASRPITNCVYFDDTRSTWSTDGCLLVNSTWSDFYCACNHTTLFSTLSNVSGNSNSTIPQPEMTFSLIPLIVIASVTGGVILLTLGVATIIQCIVHLYKTTNSLESAEFLLPGEFIPKLQQLSPARNIQAPKDDPSTTTPVDKIRYRDLTFGKKIWECLKEFHPFIGLIFPKRYFKRIHTKRVDRLVIIMVIFITISTTNVLLLSTNNVTAQWSISIPAAIALGVAELCQIPVAICVSVKPIYWKVTGYAYSSLLAFACLILSILGSAGVFTRQKLNMDILHWLYNTLIALAWDLIIVKIVFAACMAFFLEIKITIEVEIEEYRKKKMQQQETTPNQPSSDHRVMITVENNVKIPKLALAGQVSKKPQIPKLDFHGKIAGYTSPKDHINELSSMHASSGRTTATTNTSEMLSGHSKQTPKWMDSNVNSTVIHPNEQTVTTTTITTITTNTMMVSETSKKNEIPLHALSIHLTSEERDISEKLNDLDQQLLKVVHQDYHSSGPLSQCENFTTTTTTTLKTEDCNTQTTTEDLLTSHQHYPMTHSDDCDIPVMVHTETISNEIIQEEPLQKEQVVVMSEMNHDDHRVKDKSTTQRNEESTSCVNDSIQHVVDKEMNASILIVKQLDENHQEEEEHHSLPNDHMDDHGTTTTTTLSSTMIHENPNLEELNIHDKNPHDELNDHEMEAQEKEPVQNNQLLLTESSTIQESFVHHLETFIQSFEQEILKHTRDASPHECFMDLFPHAVTHASHSDVKIQWNNTTCVEIMEKQEIISNETFNKQEDKQNEMKIPKEKYNKDILEYLNEILNDHLSLQAPTSNFNDIMSEIPFEKLQGKTIHEILILISEYESDLILGSLVPPPSLAISSLVKNTSFTKKGIGVTSPLSRVNSPTSPIRSNSKNILTSSSTSSSHLSGSMNSSTTAKVIRGGGINLISSSSSSGLDHSVKNHVNTSGGNSMTSAPTGGYSRSRTSSFYKPYEIEDYMIRAHSEFFTRFRKFIETHSSSLFLMNAQPGSNHMIDVEVKRKKALNELLFLQTVYLHFKLVTVTTEMRKLMANQIISKFLSDERGEYYVNVGFYKRVLSSLTADENLNANSFERACEIVEISLKPLLAAFLNYLCGNLVQEKTTKEHTQATTTDAVTNLESQNDRHSNSKTTNSDESQSMWTV</sequence>
<keyword evidence="2 7" id="KW-0812">Transmembrane</keyword>
<feature type="transmembrane region" description="Helical" evidence="7">
    <location>
        <begin position="1102"/>
        <end position="1120"/>
    </location>
</feature>